<feature type="compositionally biased region" description="Polar residues" evidence="1">
    <location>
        <begin position="20"/>
        <end position="48"/>
    </location>
</feature>
<feature type="compositionally biased region" description="Basic and acidic residues" evidence="1">
    <location>
        <begin position="1"/>
        <end position="14"/>
    </location>
</feature>
<dbReference type="Ensembl" id="ENST00000591746.1">
    <property type="protein sequence ID" value="ENSP00000467475.1"/>
    <property type="gene ID" value="ENSG00000101654.19"/>
</dbReference>
<evidence type="ECO:0000256" key="1">
    <source>
        <dbReference type="SAM" id="MobiDB-lite"/>
    </source>
</evidence>
<dbReference type="VEuPathDB" id="HostDB:ENSG00000101654"/>
<evidence type="ECO:0007829" key="4">
    <source>
        <dbReference type="PeptideAtlas" id="K7EPP5"/>
    </source>
</evidence>
<dbReference type="OrthoDB" id="10248867at2759"/>
<dbReference type="OMA" id="LITGDCF"/>
<dbReference type="HOGENOM" id="CLU_2298004_0_0_1"/>
<sequence>MANSAKAEEYEKMSLEQAKASVNSETESSFNINENTTASGTGLSEKTSVCRQVDIARKRKEFEDDLVKESSSCGKDTPSKKRKLDPEIVPEEKDCGDAEGN</sequence>
<dbReference type="AlphaFoldDB" id="K7EPP5"/>
<evidence type="ECO:0000313" key="3">
    <source>
        <dbReference type="Proteomes" id="UP000005640"/>
    </source>
</evidence>
<keyword evidence="4 5" id="KW-1267">Proteomics identification</keyword>
<dbReference type="GeneTree" id="ENSGT00390000002368"/>
<reference evidence="2" key="5">
    <citation type="submission" date="2025-09" db="UniProtKB">
        <authorList>
            <consortium name="Ensembl"/>
        </authorList>
    </citation>
    <scope>IDENTIFICATION</scope>
</reference>
<feature type="non-terminal residue" evidence="2">
    <location>
        <position position="101"/>
    </location>
</feature>
<protein>
    <submittedName>
        <fullName evidence="2">RNA guanine-7 methyltransferase</fullName>
    </submittedName>
</protein>
<feature type="region of interest" description="Disordered" evidence="1">
    <location>
        <begin position="1"/>
        <end position="48"/>
    </location>
</feature>
<gene>
    <name evidence="2" type="primary">RNMT</name>
</gene>
<dbReference type="MassIVE" id="K7EPP5"/>
<reference evidence="2 3" key="2">
    <citation type="journal article" date="2004" name="Nature">
        <title>Finishing the euchromatic sequence of the human genome.</title>
        <authorList>
            <consortium name="International Human Genome Sequencing Consortium"/>
        </authorList>
    </citation>
    <scope>NUCLEOTIDE SEQUENCE [LARGE SCALE GENOMIC DNA]</scope>
</reference>
<dbReference type="UCSC" id="uc060nri.1">
    <property type="organism name" value="human"/>
</dbReference>
<feature type="region of interest" description="Disordered" evidence="1">
    <location>
        <begin position="64"/>
        <end position="101"/>
    </location>
</feature>
<dbReference type="SMR" id="K7EPP5"/>
<organism evidence="2 3">
    <name type="scientific">Homo sapiens</name>
    <name type="common">Human</name>
    <dbReference type="NCBI Taxonomy" id="9606"/>
    <lineage>
        <taxon>Eukaryota</taxon>
        <taxon>Metazoa</taxon>
        <taxon>Chordata</taxon>
        <taxon>Craniata</taxon>
        <taxon>Vertebrata</taxon>
        <taxon>Euteleostomi</taxon>
        <taxon>Mammalia</taxon>
        <taxon>Eutheria</taxon>
        <taxon>Euarchontoglires</taxon>
        <taxon>Primates</taxon>
        <taxon>Haplorrhini</taxon>
        <taxon>Catarrhini</taxon>
        <taxon>Hominidae</taxon>
        <taxon>Homo</taxon>
    </lineage>
</organism>
<dbReference type="Bgee" id="ENSG00000101654">
    <property type="expression patterns" value="Expressed in male germ line stem cell (sensu Vertebrata) in testis and 201 other cell types or tissues"/>
</dbReference>
<dbReference type="Ensembl" id="ENST00000591746.1">
    <property type="protein sequence ID" value="ENSP00000467475.1"/>
    <property type="gene ID" value="ENSG00000101654.18"/>
</dbReference>
<evidence type="ECO:0007829" key="5">
    <source>
        <dbReference type="ProteomicsDB" id="K7EPP5"/>
    </source>
</evidence>
<dbReference type="Antibodypedia" id="21962">
    <property type="antibodies" value="307 antibodies from 27 providers"/>
</dbReference>
<dbReference type="Proteomes" id="UP000005640">
    <property type="component" value="Chromosome 18"/>
</dbReference>
<proteinExistence type="evidence at protein level"/>
<reference evidence="2 3" key="3">
    <citation type="journal article" date="2005" name="Nature">
        <title>DNA sequence and analysis of human chromosome 18.</title>
        <authorList>
            <person name="Nusbaum C."/>
            <person name="Zody M.C."/>
            <person name="Borowsky M.L."/>
            <person name="Kamal M."/>
            <person name="Kodira C.D."/>
            <person name="Taylor T.D."/>
            <person name="Whittaker C.A."/>
            <person name="Chang J.L."/>
            <person name="Cuomo C.A."/>
            <person name="Dewar K."/>
            <person name="FitzGerald M.G."/>
            <person name="Yang X."/>
            <person name="Abouelleil A."/>
            <person name="Allen N.R."/>
            <person name="Anderson S."/>
            <person name="Bloom T."/>
            <person name="Bugalter B."/>
            <person name="Butler J."/>
            <person name="Cook A."/>
            <person name="DeCaprio D."/>
            <person name="Engels R."/>
            <person name="Garber M."/>
            <person name="Gnirke A."/>
            <person name="Hafez N."/>
            <person name="Hall J.L."/>
            <person name="Norman C.H."/>
            <person name="Itoh T."/>
            <person name="Jaffe D.B."/>
            <person name="Kuroki Y."/>
            <person name="Lehoczky J."/>
            <person name="Lui A."/>
            <person name="Macdonald P."/>
            <person name="Mauceli E."/>
            <person name="Mikkelsen T.S."/>
            <person name="Naylor J.W."/>
            <person name="Nicol R."/>
            <person name="Nguyen C."/>
            <person name="Noguchi H."/>
            <person name="O'Leary S.B."/>
            <person name="O'Neill K."/>
            <person name="Piqani B."/>
            <person name="Smith C.L."/>
            <person name="Talamas J.A."/>
            <person name="Topham K."/>
            <person name="Totoki Y."/>
            <person name="Toyoda A."/>
            <person name="Wain H.M."/>
            <person name="Young S.K."/>
            <person name="Zeng Q."/>
            <person name="Zimmer A.R."/>
            <person name="Fujiyama A."/>
            <person name="Hattori M."/>
            <person name="Birren B.W."/>
            <person name="Sakaki Y."/>
            <person name="Lander E.S."/>
        </authorList>
    </citation>
    <scope>NUCLEOTIDE SEQUENCE [LARGE SCALE GENOMIC DNA]</scope>
</reference>
<evidence type="ECO:0000313" key="2">
    <source>
        <dbReference type="Ensembl" id="ENSP00000467475.1"/>
    </source>
</evidence>
<dbReference type="ExpressionAtlas" id="K7EPP5">
    <property type="expression patterns" value="baseline and differential"/>
</dbReference>
<reference evidence="2 3" key="1">
    <citation type="journal article" date="2001" name="Nature">
        <title>Initial sequencing and analysis of the human genome.</title>
        <authorList>
            <consortium name="International Human Genome Sequencing Consortium"/>
            <person name="Lander E.S."/>
            <person name="Linton L.M."/>
            <person name="Birren B."/>
            <person name="Nusbaum C."/>
            <person name="Zody M.C."/>
            <person name="Baldwin J."/>
            <person name="Devon K."/>
            <person name="Dewar K."/>
            <person name="Doyle M."/>
            <person name="FitzHugh W."/>
            <person name="Funke R."/>
            <person name="Gage D."/>
            <person name="Harris K."/>
            <person name="Heaford A."/>
            <person name="Howland J."/>
            <person name="Kann L."/>
            <person name="Lehoczky J."/>
            <person name="LeVine R."/>
            <person name="McEwan P."/>
            <person name="McKernan K."/>
            <person name="Meldrim J."/>
            <person name="Mesirov J.P."/>
            <person name="Miranda C."/>
            <person name="Morris W."/>
            <person name="Naylor J."/>
            <person name="Raymond C."/>
            <person name="Rosetti M."/>
            <person name="Santos R."/>
            <person name="Sheridan A."/>
            <person name="Sougnez C."/>
            <person name="Stange-Thomann N."/>
            <person name="Stojanovic N."/>
            <person name="Subramanian A."/>
            <person name="Wyman D."/>
            <person name="Rogers J."/>
            <person name="Sulston J."/>
            <person name="Ainscough R."/>
            <person name="Beck S."/>
            <person name="Bentley D."/>
            <person name="Burton J."/>
            <person name="Clee C."/>
            <person name="Carter N."/>
            <person name="Coulson A."/>
            <person name="Deadman R."/>
            <person name="Deloukas P."/>
            <person name="Dunham A."/>
            <person name="Dunham I."/>
            <person name="Durbin R."/>
            <person name="French L."/>
            <person name="Grafham D."/>
            <person name="Gregory S."/>
            <person name="Hubbard T."/>
            <person name="Humphray S."/>
            <person name="Hunt A."/>
            <person name="Jones M."/>
            <person name="Lloyd C."/>
            <person name="McMurray A."/>
            <person name="Matthews L."/>
            <person name="Mercer S."/>
            <person name="Milne S."/>
            <person name="Mullikin J.C."/>
            <person name="Mungall A."/>
            <person name="Plumb R."/>
            <person name="Ross M."/>
            <person name="Shownkeen R."/>
            <person name="Sims S."/>
            <person name="Waterston R.H."/>
            <person name="Wilson R.K."/>
            <person name="Hillier L.W."/>
            <person name="McPherson J.D."/>
            <person name="Marra M.A."/>
            <person name="Mardis E.R."/>
            <person name="Fulton L.A."/>
            <person name="Chinwalla A.T."/>
            <person name="Pepin K.H."/>
            <person name="Gish W.R."/>
            <person name="Chissoe S.L."/>
            <person name="Wendl M.C."/>
            <person name="Delehaunty K.D."/>
            <person name="Miner T.L."/>
            <person name="Delehaunty A."/>
            <person name="Kramer J.B."/>
            <person name="Cook L.L."/>
            <person name="Fulton R.S."/>
            <person name="Johnson D.L."/>
            <person name="Minx P.J."/>
            <person name="Clifton S.W."/>
            <person name="Hawkins T."/>
            <person name="Branscomb E."/>
            <person name="Predki P."/>
            <person name="Richardson P."/>
            <person name="Wenning S."/>
            <person name="Slezak T."/>
            <person name="Doggett N."/>
            <person name="Cheng J.F."/>
            <person name="Olsen A."/>
            <person name="Lucas S."/>
            <person name="Elkin C."/>
            <person name="Uberbacher E."/>
            <person name="Frazier M."/>
            <person name="Gibbs R.A."/>
            <person name="Muzny D.M."/>
            <person name="Scherer S.E."/>
            <person name="Bouck J.B."/>
            <person name="Sodergren E.J."/>
            <person name="Worley K.C."/>
            <person name="Rives C.M."/>
            <person name="Gorrell J.H."/>
            <person name="Metzker M.L."/>
            <person name="Naylor S.L."/>
            <person name="Kucherlapati R.S."/>
            <person name="Nelson D.L."/>
            <person name="Weinstock G.M."/>
            <person name="Sakaki Y."/>
            <person name="Fujiyama A."/>
            <person name="Hattori M."/>
            <person name="Yada T."/>
            <person name="Toyoda A."/>
            <person name="Itoh T."/>
            <person name="Kawagoe C."/>
            <person name="Watanabe H."/>
            <person name="Totoki Y."/>
            <person name="Taylor T."/>
            <person name="Weissenbach J."/>
            <person name="Heilig R."/>
            <person name="Saurin W."/>
            <person name="Artiguenave F."/>
            <person name="Brottier P."/>
            <person name="Bruls T."/>
            <person name="Pelletier E."/>
            <person name="Robert C."/>
            <person name="Wincker P."/>
            <person name="Smith D.R."/>
            <person name="Doucette-Stamm L."/>
            <person name="Rubenfield M."/>
            <person name="Weinstock K."/>
            <person name="Lee H.M."/>
            <person name="Dubois J."/>
            <person name="Rosenthal A."/>
            <person name="Platzer M."/>
            <person name="Nyakatura G."/>
            <person name="Taudien S."/>
            <person name="Rump A."/>
            <person name="Yang H."/>
            <person name="Yu J."/>
            <person name="Wang J."/>
            <person name="Huang G."/>
            <person name="Gu J."/>
            <person name="Hood L."/>
            <person name="Rowen L."/>
            <person name="Madan A."/>
            <person name="Qin S."/>
            <person name="Davis R.W."/>
            <person name="Federspiel N.A."/>
            <person name="Abola A.P."/>
            <person name="Proctor M.J."/>
            <person name="Myers R.M."/>
            <person name="Schmutz J."/>
            <person name="Dickson M."/>
            <person name="Grimwood J."/>
            <person name="Cox D.R."/>
            <person name="Olson M.V."/>
            <person name="Kaul R."/>
            <person name="Raymond C."/>
            <person name="Shimizu N."/>
            <person name="Kawasaki K."/>
            <person name="Minoshima S."/>
            <person name="Evans G.A."/>
            <person name="Athanasiou M."/>
            <person name="Schultz R."/>
            <person name="Roe B.A."/>
            <person name="Chen F."/>
            <person name="Pan H."/>
            <person name="Ramser J."/>
            <person name="Lehrach H."/>
            <person name="Reinhardt R."/>
            <person name="McCombie W.R."/>
            <person name="de la Bastide M."/>
            <person name="Dedhia N."/>
            <person name="Blocker H."/>
            <person name="Hornischer K."/>
            <person name="Nordsiek G."/>
            <person name="Agarwala R."/>
            <person name="Aravind L."/>
            <person name="Bailey J.A."/>
            <person name="Bateman A."/>
            <person name="Batzoglou S."/>
            <person name="Birney E."/>
            <person name="Bork P."/>
            <person name="Brown D.G."/>
            <person name="Burge C.B."/>
            <person name="Cerutti L."/>
            <person name="Chen H.C."/>
            <person name="Church D."/>
            <person name="Clamp M."/>
            <person name="Copley R.R."/>
            <person name="Doerks T."/>
            <person name="Eddy S.R."/>
            <person name="Eichler E.E."/>
            <person name="Furey T.S."/>
            <person name="Galagan J."/>
            <person name="Gilbert J.G."/>
            <person name="Harmon C."/>
            <person name="Hayashizaki Y."/>
            <person name="Haussler D."/>
            <person name="Hermjakob H."/>
            <person name="Hokamp K."/>
            <person name="Jang W."/>
            <person name="Johnson L.S."/>
            <person name="Jones T.A."/>
            <person name="Kasif S."/>
            <person name="Kaspryzk A."/>
            <person name="Kennedy S."/>
            <person name="Kent W.J."/>
            <person name="Kitts P."/>
            <person name="Koonin E.V."/>
            <person name="Korf I."/>
            <person name="Kulp D."/>
            <person name="Lancet D."/>
            <person name="Lowe T.M."/>
            <person name="McLysaght A."/>
            <person name="Mikkelsen T."/>
            <person name="Moran J.V."/>
            <person name="Mulder N."/>
            <person name="Pollara V.J."/>
            <person name="Ponting C.P."/>
            <person name="Schuler G."/>
            <person name="Schultz J."/>
            <person name="Slater G."/>
            <person name="Smit A.F."/>
            <person name="Stupka E."/>
            <person name="Szustakowski J."/>
            <person name="Thierry-Mieg D."/>
            <person name="Thierry-Mieg J."/>
            <person name="Wagner L."/>
            <person name="Wallis J."/>
            <person name="Wheeler R."/>
            <person name="Williams A."/>
            <person name="Wolf Y.I."/>
            <person name="Wolfe K.H."/>
            <person name="Yang S.P."/>
            <person name="Yeh R.F."/>
            <person name="Collins F."/>
            <person name="Guyer M.S."/>
            <person name="Peterson J."/>
            <person name="Felsenfeld A."/>
            <person name="Wetterstrand K.A."/>
            <person name="Patrinos A."/>
            <person name="Morgan M.J."/>
            <person name="de Jong P."/>
            <person name="Catanese J.J."/>
            <person name="Osoegawa K."/>
            <person name="Shizuya H."/>
            <person name="Choi S."/>
            <person name="Chen Y.J."/>
        </authorList>
    </citation>
    <scope>NUCLEOTIDE SEQUENCE [LARGE SCALE GENOMIC DNA]</scope>
</reference>
<reference evidence="2" key="4">
    <citation type="submission" date="2025-08" db="UniProtKB">
        <authorList>
            <consortium name="Ensembl"/>
        </authorList>
    </citation>
    <scope>IDENTIFICATION</scope>
</reference>
<dbReference type="HGNC" id="HGNC:10075">
    <property type="gene designation" value="RNMT"/>
</dbReference>
<accession>K7EPP5</accession>
<keyword evidence="3" id="KW-1185">Reference proteome</keyword>
<dbReference type="OpenTargets" id="ENSG00000101654"/>
<dbReference type="ChiTaRS" id="RNMT">
    <property type="organism name" value="human"/>
</dbReference>
<name>K7EPP5_HUMAN</name>
<feature type="compositionally biased region" description="Basic and acidic residues" evidence="1">
    <location>
        <begin position="84"/>
        <end position="101"/>
    </location>
</feature>
<dbReference type="EMBL" id="AP001525">
    <property type="status" value="NOT_ANNOTATED_CDS"/>
    <property type="molecule type" value="Genomic_DNA"/>
</dbReference>